<dbReference type="EMBL" id="CAXAMM010000692">
    <property type="protein sequence ID" value="CAK8988543.1"/>
    <property type="molecule type" value="Genomic_DNA"/>
</dbReference>
<organism evidence="1 2">
    <name type="scientific">Durusdinium trenchii</name>
    <dbReference type="NCBI Taxonomy" id="1381693"/>
    <lineage>
        <taxon>Eukaryota</taxon>
        <taxon>Sar</taxon>
        <taxon>Alveolata</taxon>
        <taxon>Dinophyceae</taxon>
        <taxon>Suessiales</taxon>
        <taxon>Symbiodiniaceae</taxon>
        <taxon>Durusdinium</taxon>
    </lineage>
</organism>
<dbReference type="Proteomes" id="UP001642464">
    <property type="component" value="Unassembled WGS sequence"/>
</dbReference>
<evidence type="ECO:0000313" key="2">
    <source>
        <dbReference type="Proteomes" id="UP001642464"/>
    </source>
</evidence>
<gene>
    <name evidence="1" type="ORF">SCF082_LOCUS1433</name>
</gene>
<proteinExistence type="predicted"/>
<keyword evidence="2" id="KW-1185">Reference proteome</keyword>
<sequence>MAPKGRRGVLVTTSKAKRAKTEEENERLQSQKEWEDLEQEAKQIVRLRVAAENGRQSAAYDDVAVADAEVIDKAPTGPTDSSRITGPEKKDDIDKSDSDNEKEEPTSPHEEEGTTGQPKARARKRAGKKKSGAQKKREKVAREEGLDPKRQKEEDDDRWLKLRLAGEEKPRRIDANRIVSYYDFDGRGNPIRKVPGVSFDTADDEEDFIPGDRLATNNSGNFRASLRGDLWAEDSDES</sequence>
<reference evidence="1 2" key="1">
    <citation type="submission" date="2024-02" db="EMBL/GenBank/DDBJ databases">
        <authorList>
            <person name="Chen Y."/>
            <person name="Shah S."/>
            <person name="Dougan E. K."/>
            <person name="Thang M."/>
            <person name="Chan C."/>
        </authorList>
    </citation>
    <scope>NUCLEOTIDE SEQUENCE [LARGE SCALE GENOMIC DNA]</scope>
</reference>
<protein>
    <submittedName>
        <fullName evidence="1">Uncharacterized protein</fullName>
    </submittedName>
</protein>
<comment type="caution">
    <text evidence="1">The sequence shown here is derived from an EMBL/GenBank/DDBJ whole genome shotgun (WGS) entry which is preliminary data.</text>
</comment>
<accession>A0ABP0HE87</accession>
<evidence type="ECO:0000313" key="1">
    <source>
        <dbReference type="EMBL" id="CAK8988543.1"/>
    </source>
</evidence>
<name>A0ABP0HE87_9DINO</name>